<dbReference type="GO" id="GO:0008893">
    <property type="term" value="F:guanosine-3',5'-bis(diphosphate) 3'-diphosphatase activity"/>
    <property type="evidence" value="ECO:0007669"/>
    <property type="project" value="TreeGrafter"/>
</dbReference>
<keyword evidence="2" id="KW-1185">Reference proteome</keyword>
<dbReference type="Pfam" id="PF13328">
    <property type="entry name" value="HD_4"/>
    <property type="match status" value="1"/>
</dbReference>
<dbReference type="EMBL" id="ASRX01000056">
    <property type="protein sequence ID" value="EYF02732.1"/>
    <property type="molecule type" value="Genomic_DNA"/>
</dbReference>
<dbReference type="SUPFAM" id="SSF109604">
    <property type="entry name" value="HD-domain/PDEase-like"/>
    <property type="match status" value="1"/>
</dbReference>
<dbReference type="eggNOG" id="COG0317">
    <property type="taxonomic scope" value="Bacteria"/>
</dbReference>
<accession>A0A017T153</accession>
<dbReference type="Proteomes" id="UP000019678">
    <property type="component" value="Unassembled WGS sequence"/>
</dbReference>
<dbReference type="PANTHER" id="PTHR46246:SF1">
    <property type="entry name" value="GUANOSINE-3',5'-BIS(DIPHOSPHATE) 3'-PYROPHOSPHOHYDROLASE MESH1"/>
    <property type="match status" value="1"/>
</dbReference>
<organism evidence="1 2">
    <name type="scientific">Chondromyces apiculatus DSM 436</name>
    <dbReference type="NCBI Taxonomy" id="1192034"/>
    <lineage>
        <taxon>Bacteria</taxon>
        <taxon>Pseudomonadati</taxon>
        <taxon>Myxococcota</taxon>
        <taxon>Polyangia</taxon>
        <taxon>Polyangiales</taxon>
        <taxon>Polyangiaceae</taxon>
        <taxon>Chondromyces</taxon>
    </lineage>
</organism>
<evidence type="ECO:0000313" key="2">
    <source>
        <dbReference type="Proteomes" id="UP000019678"/>
    </source>
</evidence>
<dbReference type="Gene3D" id="1.10.3210.10">
    <property type="entry name" value="Hypothetical protein af1432"/>
    <property type="match status" value="1"/>
</dbReference>
<keyword evidence="1" id="KW-0378">Hydrolase</keyword>
<dbReference type="STRING" id="1192034.CAP_6622"/>
<sequence length="168" mass="18366">MLDLSDLEQAARTFAAERHGAQRYGDHPYTFHLERVRAVLADHGYGGALGVAAWLHDILEDTPTTRDEIADRFGAHVAALVWAVTGVGATRKERNASMYGKIRDTEGAALLKLADRIANVEAARTRPDKLRMYRSEAEAFTQALAGLGDPRLWARLQAAFAAAPRDPG</sequence>
<dbReference type="AlphaFoldDB" id="A0A017T153"/>
<comment type="caution">
    <text evidence="1">The sequence shown here is derived from an EMBL/GenBank/DDBJ whole genome shotgun (WGS) entry which is preliminary data.</text>
</comment>
<gene>
    <name evidence="1" type="ORF">CAP_6622</name>
</gene>
<name>A0A017T153_9BACT</name>
<dbReference type="InterPro" id="IPR052194">
    <property type="entry name" value="MESH1"/>
</dbReference>
<evidence type="ECO:0000313" key="1">
    <source>
        <dbReference type="EMBL" id="EYF02732.1"/>
    </source>
</evidence>
<dbReference type="RefSeq" id="WP_052376340.1">
    <property type="nucleotide sequence ID" value="NZ_ASRX01000056.1"/>
</dbReference>
<proteinExistence type="predicted"/>
<dbReference type="PANTHER" id="PTHR46246">
    <property type="entry name" value="GUANOSINE-3',5'-BIS(DIPHOSPHATE) 3'-PYROPHOSPHOHYDROLASE MESH1"/>
    <property type="match status" value="1"/>
</dbReference>
<reference evidence="1 2" key="1">
    <citation type="submission" date="2013-05" db="EMBL/GenBank/DDBJ databases">
        <title>Genome assembly of Chondromyces apiculatus DSM 436.</title>
        <authorList>
            <person name="Sharma G."/>
            <person name="Khatri I."/>
            <person name="Kaur C."/>
            <person name="Mayilraj S."/>
            <person name="Subramanian S."/>
        </authorList>
    </citation>
    <scope>NUCLEOTIDE SEQUENCE [LARGE SCALE GENOMIC DNA]</scope>
    <source>
        <strain evidence="1 2">DSM 436</strain>
    </source>
</reference>
<protein>
    <submittedName>
        <fullName evidence="1">Putative metal-dependent phosphohydrolase</fullName>
    </submittedName>
</protein>